<comment type="caution">
    <text evidence="1">The sequence shown here is derived from an EMBL/GenBank/DDBJ whole genome shotgun (WGS) entry which is preliminary data.</text>
</comment>
<dbReference type="InterPro" id="IPR006626">
    <property type="entry name" value="PbH1"/>
</dbReference>
<dbReference type="SMART" id="SM00710">
    <property type="entry name" value="PbH1"/>
    <property type="match status" value="10"/>
</dbReference>
<name>A0A9D1JEV6_9FIRM</name>
<evidence type="ECO:0000313" key="1">
    <source>
        <dbReference type="EMBL" id="HIR91811.1"/>
    </source>
</evidence>
<accession>A0A9D1JEV6</accession>
<reference evidence="1" key="2">
    <citation type="journal article" date="2021" name="PeerJ">
        <title>Extensive microbial diversity within the chicken gut microbiome revealed by metagenomics and culture.</title>
        <authorList>
            <person name="Gilroy R."/>
            <person name="Ravi A."/>
            <person name="Getino M."/>
            <person name="Pursley I."/>
            <person name="Horton D.L."/>
            <person name="Alikhan N.F."/>
            <person name="Baker D."/>
            <person name="Gharbi K."/>
            <person name="Hall N."/>
            <person name="Watson M."/>
            <person name="Adriaenssens E.M."/>
            <person name="Foster-Nyarko E."/>
            <person name="Jarju S."/>
            <person name="Secka A."/>
            <person name="Antonio M."/>
            <person name="Oren A."/>
            <person name="Chaudhuri R.R."/>
            <person name="La Ragione R."/>
            <person name="Hildebrand F."/>
            <person name="Pallen M.J."/>
        </authorList>
    </citation>
    <scope>NUCLEOTIDE SEQUENCE</scope>
    <source>
        <strain evidence="1">ChiSxjej1B13-7041</strain>
    </source>
</reference>
<dbReference type="Pfam" id="PF18889">
    <property type="entry name" value="Beta_helix_3"/>
    <property type="match status" value="13"/>
</dbReference>
<dbReference type="EMBL" id="DVHU01000003">
    <property type="protein sequence ID" value="HIR91811.1"/>
    <property type="molecule type" value="Genomic_DNA"/>
</dbReference>
<gene>
    <name evidence="1" type="ORF">IAB98_00125</name>
</gene>
<dbReference type="Gene3D" id="2.160.20.20">
    <property type="match status" value="1"/>
</dbReference>
<proteinExistence type="predicted"/>
<dbReference type="InterPro" id="IPR012332">
    <property type="entry name" value="Autotransporter_pectin_lyase_C"/>
</dbReference>
<sequence length="1361" mass="136076">MTEEEQQGVYEKLQAAYDAYDALTDEQKEEIAGAEIFDSLFDAFNGMVNTLENQGNYNINENEVTIDNSCGDDCLGHTITGESSQFTIQITGGTHNITLQGVKIDASGCAFALENGAAVNLTLVGTNSLKSGAGYAGLQVPDGAKITINGSGDASLTAQGGSQGAGIGGGMETPGGNITITGGAVRAIGGDWAASIGDGDNAAGKKPGTSANITIAGGEVTLSTNQNSEGGCLGYADDAGATGGSVSITGGELVFQSKPAVKVGTITGISGCILTPLEGDTSLEAANDCLLVQGDTITVRGAYTLQEDFTLDMGETLEISAGATFNTGSAALTNNGTIQLNGGTLTVNSYSGSGTVYKSGLSTLNGAAADTVSPIEACIAGDFLLSPHTLVKDTDYAYENNTLTILNSTPVTISGSTTADKIAVNGGVAAKITLDGLSITSGTCAFTIPGTASAEITLVGDNTLKSGSSCAGLAVEQEGTVTIGGAGSLQCIGGWRAAGIGGGQQGASGTITINGGAVTATGGESGAGIGGGYDSAGQNITINGGTVTAAGGEYGAGIGGGHWSDGKGITINGGTVTATGGWGATGIGGGYRGSSEGITITNGSVKASSIRTTPTDGDSNSVYLAKLEVPSGVNEVALDSGTAQKTFKRAGDHPDGDTAFYLYLTKQDHEITVSNTKYKAIWDNSSGSFTVKRAAIVNVSYIEYSWDEDAQKLVRSDRIANEPCTLINADNVGTDWTAGWYVVEGEVTLPSRVMVTGEVHLILQEECRLTAGGGIQVETGSSLTIYAQSEDKSTMGHLTATSGDKAAGIGGGDGGASGSITINGGTVTAECGGYAAGIGGGDDGDGECITIYGGIVTAESRDDGAGIGGGYGGAGQDITIYGGTVTAIGGNGGAGIGGGKYGGVGRNITIYGGIVAAESKDNGAGIGGGFEGAGEGITINGGTVTATGGDYGTGIGGGYQGAGQDITINGGKIDAGGGYYGAGIGGGFQSVGQDITINGGIVTAAGGERGAGIGGGFDGAGKGITINGGTVTATGGERAAGIGGGAYSSGENITITNGSVKASSISITPTDENDNSVYLAKLEVPSGVNEVTLDSGTAPKTFKRAGDHPDGDTVDTAFYLYLTGQDHEITVSDTKYKALWNGRDGFAIRLPVSAPTVRIAATTASSITVEELENKDAYGGAEYSLDGKNWQTSNVLTGLHSDRTYTVYARYKGDTIYAPSDAGKLEGIRTNAASYTITIPADTLEAGKADSSASIKINTEKTFDLGYNGHVDVTVKKDSSVTADGKLKLTRQNDTENHTITSALLIGGTALGNIDDNVAAFTMDNKTPVSISFAKPTEPDIPAGTYSGTITFEVSYTEPKT</sequence>
<reference evidence="1" key="1">
    <citation type="submission" date="2020-10" db="EMBL/GenBank/DDBJ databases">
        <authorList>
            <person name="Gilroy R."/>
        </authorList>
    </citation>
    <scope>NUCLEOTIDE SEQUENCE</scope>
    <source>
        <strain evidence="1">ChiSxjej1B13-7041</strain>
    </source>
</reference>
<dbReference type="Proteomes" id="UP000886841">
    <property type="component" value="Unassembled WGS sequence"/>
</dbReference>
<evidence type="ECO:0000313" key="2">
    <source>
        <dbReference type="Proteomes" id="UP000886841"/>
    </source>
</evidence>
<protein>
    <submittedName>
        <fullName evidence="1">Uncharacterized protein</fullName>
    </submittedName>
</protein>
<organism evidence="1 2">
    <name type="scientific">Candidatus Egerieimonas intestinavium</name>
    <dbReference type="NCBI Taxonomy" id="2840777"/>
    <lineage>
        <taxon>Bacteria</taxon>
        <taxon>Bacillati</taxon>
        <taxon>Bacillota</taxon>
        <taxon>Clostridia</taxon>
        <taxon>Lachnospirales</taxon>
        <taxon>Lachnospiraceae</taxon>
        <taxon>Lachnospiraceae incertae sedis</taxon>
        <taxon>Candidatus Egerieimonas</taxon>
    </lineage>
</organism>